<dbReference type="InterPro" id="IPR040973">
    <property type="entry name" value="CLIP_SPH_Scar"/>
</dbReference>
<evidence type="ECO:0000313" key="3">
    <source>
        <dbReference type="EMBL" id="JAS29817.1"/>
    </source>
</evidence>
<dbReference type="AlphaFoldDB" id="A0A1B6DVZ5"/>
<dbReference type="Pfam" id="PF18399">
    <property type="entry name" value="CLIP_SPH_Scar"/>
    <property type="match status" value="1"/>
</dbReference>
<feature type="non-terminal residue" evidence="3">
    <location>
        <position position="280"/>
    </location>
</feature>
<gene>
    <name evidence="3" type="ORF">g.13103</name>
</gene>
<sequence>PRPVSPVTSPRPYTGPLNTTPYPGCAAALKCVQETYCTAEGVMSDTPVFLTREQQENKVPLTECTDMATGIIGKCCRDPNYKDPWPGGMMMMKNTGFDDGQYHPDGAGTVNHNAGLYYNTISSTPSTPQKAHTIKKPLGVFGQTPSPFPSTFSSSSSGSSATSGTTGTSGTYHSSSFPQTGPSGQSSLPNFGNVGQPQQPNFGQVGQPQQPNFGQVGQSQKPNIGQVGQPQQPNVGQVGQPQQPNLGQVGQPQKPNIGQVGQPQQPNFGQVGQPQQPNFG</sequence>
<feature type="region of interest" description="Disordered" evidence="1">
    <location>
        <begin position="138"/>
        <end position="280"/>
    </location>
</feature>
<feature type="domain" description="Inactive serine protease scarface clip-domain" evidence="2">
    <location>
        <begin position="24"/>
        <end position="89"/>
    </location>
</feature>
<feature type="compositionally biased region" description="Low complexity" evidence="1">
    <location>
        <begin position="222"/>
        <end position="253"/>
    </location>
</feature>
<feature type="compositionally biased region" description="Polar residues" evidence="1">
    <location>
        <begin position="254"/>
        <end position="280"/>
    </location>
</feature>
<protein>
    <recommendedName>
        <fullName evidence="2">Inactive serine protease scarface clip-domain domain-containing protein</fullName>
    </recommendedName>
</protein>
<proteinExistence type="predicted"/>
<organism evidence="3">
    <name type="scientific">Clastoptera arizonana</name>
    <name type="common">Arizona spittle bug</name>
    <dbReference type="NCBI Taxonomy" id="38151"/>
    <lineage>
        <taxon>Eukaryota</taxon>
        <taxon>Metazoa</taxon>
        <taxon>Ecdysozoa</taxon>
        <taxon>Arthropoda</taxon>
        <taxon>Hexapoda</taxon>
        <taxon>Insecta</taxon>
        <taxon>Pterygota</taxon>
        <taxon>Neoptera</taxon>
        <taxon>Paraneoptera</taxon>
        <taxon>Hemiptera</taxon>
        <taxon>Auchenorrhyncha</taxon>
        <taxon>Cercopoidea</taxon>
        <taxon>Clastopteridae</taxon>
        <taxon>Clastoptera</taxon>
    </lineage>
</organism>
<feature type="non-terminal residue" evidence="3">
    <location>
        <position position="1"/>
    </location>
</feature>
<reference evidence="3" key="1">
    <citation type="submission" date="2015-12" db="EMBL/GenBank/DDBJ databases">
        <title>De novo transcriptome assembly of four potential Pierce s Disease insect vectors from Arizona vineyards.</title>
        <authorList>
            <person name="Tassone E.E."/>
        </authorList>
    </citation>
    <scope>NUCLEOTIDE SEQUENCE</scope>
</reference>
<evidence type="ECO:0000259" key="2">
    <source>
        <dbReference type="Pfam" id="PF18399"/>
    </source>
</evidence>
<dbReference type="EMBL" id="GEDC01007481">
    <property type="protein sequence ID" value="JAS29817.1"/>
    <property type="molecule type" value="Transcribed_RNA"/>
</dbReference>
<evidence type="ECO:0000256" key="1">
    <source>
        <dbReference type="SAM" id="MobiDB-lite"/>
    </source>
</evidence>
<accession>A0A1B6DVZ5</accession>
<name>A0A1B6DVZ5_9HEMI</name>
<feature type="compositionally biased region" description="Low complexity" evidence="1">
    <location>
        <begin position="149"/>
        <end position="177"/>
    </location>
</feature>
<feature type="compositionally biased region" description="Polar residues" evidence="1">
    <location>
        <begin position="178"/>
        <end position="221"/>
    </location>
</feature>